<feature type="transmembrane region" description="Helical" evidence="7">
    <location>
        <begin position="158"/>
        <end position="179"/>
    </location>
</feature>
<evidence type="ECO:0000313" key="9">
    <source>
        <dbReference type="EMBL" id="ROV88971.1"/>
    </source>
</evidence>
<dbReference type="PANTHER" id="PTHR48022:SF43">
    <property type="entry name" value="QUINATE TRANSPORTER, PUTATIVE (AFU_ORTHOLOGUE AFUA_1G16230)-RELATED"/>
    <property type="match status" value="1"/>
</dbReference>
<dbReference type="PANTHER" id="PTHR48022">
    <property type="entry name" value="PLASTIDIC GLUCOSE TRANSPORTER 4"/>
    <property type="match status" value="1"/>
</dbReference>
<dbReference type="InterPro" id="IPR040632">
    <property type="entry name" value="Sulfotransfer_4"/>
</dbReference>
<dbReference type="InterPro" id="IPR005828">
    <property type="entry name" value="MFS_sugar_transport-like"/>
</dbReference>
<keyword evidence="5 7" id="KW-1133">Transmembrane helix</keyword>
<comment type="caution">
    <text evidence="9">The sequence shown here is derived from an EMBL/GenBank/DDBJ whole genome shotgun (WGS) entry which is preliminary data.</text>
</comment>
<dbReference type="STRING" id="356882.A0A423VDB1"/>
<evidence type="ECO:0000259" key="8">
    <source>
        <dbReference type="PROSITE" id="PS50850"/>
    </source>
</evidence>
<feature type="transmembrane region" description="Helical" evidence="7">
    <location>
        <begin position="102"/>
        <end position="123"/>
    </location>
</feature>
<feature type="transmembrane region" description="Helical" evidence="7">
    <location>
        <begin position="284"/>
        <end position="306"/>
    </location>
</feature>
<gene>
    <name evidence="9" type="ORF">VMCG_10131</name>
</gene>
<feature type="transmembrane region" description="Helical" evidence="7">
    <location>
        <begin position="12"/>
        <end position="30"/>
    </location>
</feature>
<dbReference type="InterPro" id="IPR050360">
    <property type="entry name" value="MFS_Sugar_Transporters"/>
</dbReference>
<keyword evidence="3" id="KW-0813">Transport</keyword>
<evidence type="ECO:0000256" key="3">
    <source>
        <dbReference type="ARBA" id="ARBA00022448"/>
    </source>
</evidence>
<evidence type="ECO:0000256" key="4">
    <source>
        <dbReference type="ARBA" id="ARBA00022692"/>
    </source>
</evidence>
<organism evidence="9 10">
    <name type="scientific">Cytospora schulzeri</name>
    <dbReference type="NCBI Taxonomy" id="448051"/>
    <lineage>
        <taxon>Eukaryota</taxon>
        <taxon>Fungi</taxon>
        <taxon>Dikarya</taxon>
        <taxon>Ascomycota</taxon>
        <taxon>Pezizomycotina</taxon>
        <taxon>Sordariomycetes</taxon>
        <taxon>Sordariomycetidae</taxon>
        <taxon>Diaporthales</taxon>
        <taxon>Cytosporaceae</taxon>
        <taxon>Cytospora</taxon>
    </lineage>
</organism>
<feature type="transmembrane region" description="Helical" evidence="7">
    <location>
        <begin position="455"/>
        <end position="474"/>
    </location>
</feature>
<dbReference type="Gene3D" id="3.40.50.300">
    <property type="entry name" value="P-loop containing nucleotide triphosphate hydrolases"/>
    <property type="match status" value="1"/>
</dbReference>
<feature type="transmembrane region" description="Helical" evidence="7">
    <location>
        <begin position="326"/>
        <end position="344"/>
    </location>
</feature>
<dbReference type="GO" id="GO:0005351">
    <property type="term" value="F:carbohydrate:proton symporter activity"/>
    <property type="evidence" value="ECO:0007669"/>
    <property type="project" value="TreeGrafter"/>
</dbReference>
<dbReference type="EMBL" id="LKEA01000074">
    <property type="protein sequence ID" value="ROV88971.1"/>
    <property type="molecule type" value="Genomic_DNA"/>
</dbReference>
<comment type="subcellular location">
    <subcellularLocation>
        <location evidence="1">Membrane</location>
        <topology evidence="1">Multi-pass membrane protein</topology>
    </subcellularLocation>
</comment>
<feature type="transmembrane region" description="Helical" evidence="7">
    <location>
        <begin position="191"/>
        <end position="212"/>
    </location>
</feature>
<dbReference type="OrthoDB" id="5296287at2759"/>
<evidence type="ECO:0000313" key="10">
    <source>
        <dbReference type="Proteomes" id="UP000283895"/>
    </source>
</evidence>
<feature type="transmembrane region" description="Helical" evidence="7">
    <location>
        <begin position="422"/>
        <end position="443"/>
    </location>
</feature>
<dbReference type="InterPro" id="IPR003663">
    <property type="entry name" value="Sugar/inositol_transpt"/>
</dbReference>
<feature type="transmembrane region" description="Helical" evidence="7">
    <location>
        <begin position="740"/>
        <end position="760"/>
    </location>
</feature>
<name>A0A423VDB1_9PEZI</name>
<evidence type="ECO:0000256" key="6">
    <source>
        <dbReference type="ARBA" id="ARBA00023136"/>
    </source>
</evidence>
<sequence>MLSSVTSGFKGPYNWYYVLTIIVIGCGSIPKGYDEGGFSAATGLQSFKDDYHLNTSQWVDDADGLASRKANITSFGVLGAAFGSLIALALTDRIGRLRCWQLLALVYMSGYVMQIFSSGIYGFLLFARIWGGLGAGGLTVVVPLYLSEIAPAKSRGMIISVSMVFLLTFLSLGFFINYAASVTMPATRPQYRLVIAIPLIPVGSALVTSLFISDTPRWLASKGRGEEAMAVLARLRSKSSPDQELQTEFAEIQEQLRSKEKLAGVSTWGILKEIVTVRSYRKRFLIAVAMQTVAQWSGGNGITYYIPQIFEFAGVTNDNRSLITSGAYGLVKLVFTMVFTWGMVDIIGRRRCFLTGLFMQLCAHIYMAVYMGVWVFHHKSNKPASDAAIASVFVYAVGWSIGLCTVQYLYGTEIFPTRIRSVCYAVNMALHWLFQFAVVRVTPNMFVSLRVWGSYSFWAAVCTVGLVVLGLGAPETKGVPMERMEELFSGHWWMGWKARVDLDASDTQTLRRSRATLEVIGAGFARTGTVSTALALEKVLDGPVCHGGTQLLGREDACVRQWLAVYEAKDDRPKLLKTLREATKGFVAITDTPGTQFIEELCEIYPNAKVICVTRDPQRWWKSMEQMIKKSMPQWLKWYLAPVPGWRWFPYVMEAMSKRGREMLINDGYNKGPGPGILEWHYDYVKRTVPADRLYWTELSDGWEPFCNILNKPIPDDPFPRANDSDAVDAMARYVFRRTAMVWLGIFSVVGSLCFAGWTLGA</sequence>
<accession>A0A423VDB1</accession>
<dbReference type="NCBIfam" id="TIGR00879">
    <property type="entry name" value="SP"/>
    <property type="match status" value="1"/>
</dbReference>
<dbReference type="InterPro" id="IPR020846">
    <property type="entry name" value="MFS_dom"/>
</dbReference>
<keyword evidence="6 7" id="KW-0472">Membrane</keyword>
<dbReference type="Gene3D" id="1.20.1250.20">
    <property type="entry name" value="MFS general substrate transporter like domains"/>
    <property type="match status" value="1"/>
</dbReference>
<evidence type="ECO:0000256" key="1">
    <source>
        <dbReference type="ARBA" id="ARBA00004141"/>
    </source>
</evidence>
<dbReference type="Pfam" id="PF17784">
    <property type="entry name" value="Sulfotransfer_4"/>
    <property type="match status" value="1"/>
</dbReference>
<reference evidence="9 10" key="1">
    <citation type="submission" date="2015-09" db="EMBL/GenBank/DDBJ databases">
        <title>Host preference determinants of Valsa canker pathogens revealed by comparative genomics.</title>
        <authorList>
            <person name="Yin Z."/>
            <person name="Huang L."/>
        </authorList>
    </citation>
    <scope>NUCLEOTIDE SEQUENCE [LARGE SCALE GENOMIC DNA]</scope>
    <source>
        <strain evidence="9 10">03-1</strain>
    </source>
</reference>
<feature type="transmembrane region" description="Helical" evidence="7">
    <location>
        <begin position="72"/>
        <end position="90"/>
    </location>
</feature>
<dbReference type="InterPro" id="IPR036259">
    <property type="entry name" value="MFS_trans_sf"/>
</dbReference>
<evidence type="ECO:0000256" key="2">
    <source>
        <dbReference type="ARBA" id="ARBA00010992"/>
    </source>
</evidence>
<feature type="transmembrane region" description="Helical" evidence="7">
    <location>
        <begin position="356"/>
        <end position="376"/>
    </location>
</feature>
<keyword evidence="10" id="KW-1185">Reference proteome</keyword>
<comment type="similarity">
    <text evidence="2">Belongs to the major facilitator superfamily. Sugar transporter (TC 2.A.1.1) family.</text>
</comment>
<dbReference type="InterPro" id="IPR027417">
    <property type="entry name" value="P-loop_NTPase"/>
</dbReference>
<dbReference type="SUPFAM" id="SSF103473">
    <property type="entry name" value="MFS general substrate transporter"/>
    <property type="match status" value="1"/>
</dbReference>
<feature type="domain" description="Major facilitator superfamily (MFS) profile" evidence="8">
    <location>
        <begin position="20"/>
        <end position="477"/>
    </location>
</feature>
<dbReference type="AlphaFoldDB" id="A0A423VDB1"/>
<feature type="transmembrane region" description="Helical" evidence="7">
    <location>
        <begin position="388"/>
        <end position="410"/>
    </location>
</feature>
<evidence type="ECO:0000256" key="5">
    <source>
        <dbReference type="ARBA" id="ARBA00022989"/>
    </source>
</evidence>
<proteinExistence type="inferred from homology"/>
<protein>
    <recommendedName>
        <fullName evidence="8">Major facilitator superfamily (MFS) profile domain-containing protein</fullName>
    </recommendedName>
</protein>
<dbReference type="Proteomes" id="UP000283895">
    <property type="component" value="Unassembled WGS sequence"/>
</dbReference>
<keyword evidence="4 7" id="KW-0812">Transmembrane</keyword>
<dbReference type="SUPFAM" id="SSF52540">
    <property type="entry name" value="P-loop containing nucleoside triphosphate hydrolases"/>
    <property type="match status" value="1"/>
</dbReference>
<dbReference type="PRINTS" id="PR00171">
    <property type="entry name" value="SUGRTRNSPORT"/>
</dbReference>
<feature type="transmembrane region" description="Helical" evidence="7">
    <location>
        <begin position="129"/>
        <end position="146"/>
    </location>
</feature>
<dbReference type="Pfam" id="PF00083">
    <property type="entry name" value="Sugar_tr"/>
    <property type="match status" value="1"/>
</dbReference>
<dbReference type="PROSITE" id="PS50850">
    <property type="entry name" value="MFS"/>
    <property type="match status" value="1"/>
</dbReference>
<dbReference type="GO" id="GO:0016020">
    <property type="term" value="C:membrane"/>
    <property type="evidence" value="ECO:0007669"/>
    <property type="project" value="UniProtKB-SubCell"/>
</dbReference>
<evidence type="ECO:0000256" key="7">
    <source>
        <dbReference type="SAM" id="Phobius"/>
    </source>
</evidence>